<dbReference type="Gene3D" id="3.40.50.300">
    <property type="entry name" value="P-loop containing nucleotide triphosphate hydrolases"/>
    <property type="match status" value="1"/>
</dbReference>
<sequence length="579" mass="62514">MLDFVGSDVPDFDPAWSTAVPDWEDRILKGLSLIPDLPLFEAVADKALQIFKRLRVPDLPGNPTYGEVCEDWVFDFVRAVFGSYDPETKRRMISEFFLLIPKKNGKSSIAAAIIVTAAILNERPEAELILIAPTQKIANIAFKQARGIIRLDPDLGGADGMGKEGGIFLVQGHLKQITHQTTGATIMILSADGDVVTGSKAAFILVDETHVLASKVKAPDIFLELRGGLASRPEGFLLQITTQSKDRPTGQFEKELETARAVRDGKIALPVLAVLYELPQDMAEKEAWRDPATWGLVNPNLGISVDVPFLRAAFAKAKEEGPEALALFASQHLNVQVGIGLKSGRWIGADYWPQAARDGIDLDYILATSEVVVAGLDGGGLDDLLGLCVLGRHAETKAWMAWAKAWADRDVLTLRQKIAPELLALEEAGDLVLVENIEDEANPAIVELCARIRTAELFPEQDGIGMDPEGVGSIIDALVDAGFGIEDIRAVSQGYKLNGAIKTAPVKLKTGKMLHGGQRLMTWCVGNARAEARGNAVIVTKAESGSAKIDPLMAFFNAVQLMSWNPVAAGAKTYAYTGM</sequence>
<protein>
    <submittedName>
        <fullName evidence="3">Putative Phage-related terminase</fullName>
    </submittedName>
</protein>
<organism evidence="3 4">
    <name type="scientific">Sagittula stellata (strain ATCC 700073 / DSM 11524 / E-37)</name>
    <dbReference type="NCBI Taxonomy" id="388399"/>
    <lineage>
        <taxon>Bacteria</taxon>
        <taxon>Pseudomonadati</taxon>
        <taxon>Pseudomonadota</taxon>
        <taxon>Alphaproteobacteria</taxon>
        <taxon>Rhodobacterales</taxon>
        <taxon>Roseobacteraceae</taxon>
        <taxon>Sagittula</taxon>
    </lineage>
</organism>
<dbReference type="InterPro" id="IPR027417">
    <property type="entry name" value="P-loop_NTPase"/>
</dbReference>
<dbReference type="AlphaFoldDB" id="A3KA50"/>
<dbReference type="InterPro" id="IPR046461">
    <property type="entry name" value="TerL_ATPase"/>
</dbReference>
<evidence type="ECO:0000313" key="4">
    <source>
        <dbReference type="Proteomes" id="UP000005713"/>
    </source>
</evidence>
<dbReference type="PANTHER" id="PTHR41287:SF1">
    <property type="entry name" value="PROTEIN YMFN"/>
    <property type="match status" value="1"/>
</dbReference>
<keyword evidence="4" id="KW-1185">Reference proteome</keyword>
<feature type="domain" description="Terminase large subunit-like ATPase" evidence="1">
    <location>
        <begin position="80"/>
        <end position="258"/>
    </location>
</feature>
<dbReference type="eggNOG" id="COG4626">
    <property type="taxonomic scope" value="Bacteria"/>
</dbReference>
<dbReference type="GO" id="GO:0004519">
    <property type="term" value="F:endonuclease activity"/>
    <property type="evidence" value="ECO:0007669"/>
    <property type="project" value="InterPro"/>
</dbReference>
<dbReference type="PANTHER" id="PTHR41287">
    <property type="match status" value="1"/>
</dbReference>
<evidence type="ECO:0000259" key="2">
    <source>
        <dbReference type="Pfam" id="PF20441"/>
    </source>
</evidence>
<dbReference type="EMBL" id="AAYA01000020">
    <property type="protein sequence ID" value="EBA05993.1"/>
    <property type="molecule type" value="Genomic_DNA"/>
</dbReference>
<dbReference type="InterPro" id="IPR046462">
    <property type="entry name" value="TerL_nuclease"/>
</dbReference>
<gene>
    <name evidence="3" type="ORF">SSE37_25333</name>
</gene>
<dbReference type="OrthoDB" id="9760250at2"/>
<dbReference type="Pfam" id="PF03354">
    <property type="entry name" value="TerL_ATPase"/>
    <property type="match status" value="1"/>
</dbReference>
<evidence type="ECO:0000259" key="1">
    <source>
        <dbReference type="Pfam" id="PF03354"/>
    </source>
</evidence>
<proteinExistence type="predicted"/>
<dbReference type="Pfam" id="PF20441">
    <property type="entry name" value="TerL_nuclease"/>
    <property type="match status" value="1"/>
</dbReference>
<feature type="domain" description="Terminase large subunit-like endonuclease" evidence="2">
    <location>
        <begin position="281"/>
        <end position="560"/>
    </location>
</feature>
<dbReference type="RefSeq" id="WP_005863442.1">
    <property type="nucleotide sequence ID" value="NZ_AAYA01000020.1"/>
</dbReference>
<name>A3KA50_SAGS3</name>
<reference evidence="3 4" key="1">
    <citation type="submission" date="2006-06" db="EMBL/GenBank/DDBJ databases">
        <authorList>
            <person name="Moran M.A."/>
            <person name="Ferriera S."/>
            <person name="Johnson J."/>
            <person name="Kravitz S."/>
            <person name="Beeson K."/>
            <person name="Sutton G."/>
            <person name="Rogers Y.-H."/>
            <person name="Friedman R."/>
            <person name="Frazier M."/>
            <person name="Venter J.C."/>
        </authorList>
    </citation>
    <scope>NUCLEOTIDE SEQUENCE [LARGE SCALE GENOMIC DNA]</scope>
    <source>
        <strain evidence="3 4">E-37</strain>
    </source>
</reference>
<dbReference type="InterPro" id="IPR005021">
    <property type="entry name" value="Terminase_largesu-like"/>
</dbReference>
<evidence type="ECO:0000313" key="3">
    <source>
        <dbReference type="EMBL" id="EBA05993.1"/>
    </source>
</evidence>
<dbReference type="Proteomes" id="UP000005713">
    <property type="component" value="Unassembled WGS sequence"/>
</dbReference>
<accession>A3KA50</accession>
<comment type="caution">
    <text evidence="3">The sequence shown here is derived from an EMBL/GenBank/DDBJ whole genome shotgun (WGS) entry which is preliminary data.</text>
</comment>